<dbReference type="EMBL" id="CAJPVJ010014426">
    <property type="protein sequence ID" value="CAG2175355.1"/>
    <property type="molecule type" value="Genomic_DNA"/>
</dbReference>
<evidence type="ECO:0000313" key="2">
    <source>
        <dbReference type="EMBL" id="CAD7658169.1"/>
    </source>
</evidence>
<sequence>SDPVSGAANGINSLAHSSTRWSSGAEPIAPPMTALKDKYWMTNTRLSSPFPQRAHTLSTGSDGNDTDSNSCGGSGADSLSPTMSPFGSPSKYSPLHWSLSRETFANTTVHSAPFSSYVLIVCIIV</sequence>
<dbReference type="EMBL" id="OC929251">
    <property type="protein sequence ID" value="CAD7658169.1"/>
    <property type="molecule type" value="Genomic_DNA"/>
</dbReference>
<feature type="non-terminal residue" evidence="2">
    <location>
        <position position="125"/>
    </location>
</feature>
<evidence type="ECO:0000256" key="1">
    <source>
        <dbReference type="SAM" id="MobiDB-lite"/>
    </source>
</evidence>
<feature type="region of interest" description="Disordered" evidence="1">
    <location>
        <begin position="47"/>
        <end position="91"/>
    </location>
</feature>
<dbReference type="AlphaFoldDB" id="A0A7R9MDW3"/>
<name>A0A7R9MDW3_9ACAR</name>
<dbReference type="Proteomes" id="UP000728032">
    <property type="component" value="Unassembled WGS sequence"/>
</dbReference>
<protein>
    <submittedName>
        <fullName evidence="2">Uncharacterized protein</fullName>
    </submittedName>
</protein>
<proteinExistence type="predicted"/>
<organism evidence="2">
    <name type="scientific">Oppiella nova</name>
    <dbReference type="NCBI Taxonomy" id="334625"/>
    <lineage>
        <taxon>Eukaryota</taxon>
        <taxon>Metazoa</taxon>
        <taxon>Ecdysozoa</taxon>
        <taxon>Arthropoda</taxon>
        <taxon>Chelicerata</taxon>
        <taxon>Arachnida</taxon>
        <taxon>Acari</taxon>
        <taxon>Acariformes</taxon>
        <taxon>Sarcoptiformes</taxon>
        <taxon>Oribatida</taxon>
        <taxon>Brachypylina</taxon>
        <taxon>Oppioidea</taxon>
        <taxon>Oppiidae</taxon>
        <taxon>Oppiella</taxon>
    </lineage>
</organism>
<gene>
    <name evidence="2" type="ORF">ONB1V03_LOCUS14793</name>
</gene>
<keyword evidence="3" id="KW-1185">Reference proteome</keyword>
<reference evidence="2" key="1">
    <citation type="submission" date="2020-11" db="EMBL/GenBank/DDBJ databases">
        <authorList>
            <person name="Tran Van P."/>
        </authorList>
    </citation>
    <scope>NUCLEOTIDE SEQUENCE</scope>
</reference>
<accession>A0A7R9MDW3</accession>
<evidence type="ECO:0000313" key="3">
    <source>
        <dbReference type="Proteomes" id="UP000728032"/>
    </source>
</evidence>